<dbReference type="GO" id="GO:0006310">
    <property type="term" value="P:DNA recombination"/>
    <property type="evidence" value="ECO:0007669"/>
    <property type="project" value="TreeGrafter"/>
</dbReference>
<sequence>MSDPARAFLVQNPHDRLFKKILGSQANAIDFFQNYLPPEVLARMDLATLHPEEKSYVDESLRESYSDLLYSVSLKDSAGVAHDGFLYLLMEHKSTPDRFTALQLLHYMTMIWKSVAEHPTTDSGHDSRLLPMILPLVLYHGESAWRFGCDFSSLLDLPGEAFHKYAVNFEYHLWDLSAIPDTEIKGVVLTQTFLLILKHVRDARFHEKLPGILDLIVSLYNSDRTGLEDLRALLIYIFKAADRIDSREALQYIESRPVLKERIMPTIADLIGQEARLDGRTEGKLETARRMLADGLPVEKVLQYTGLSLDELRRAGMLQGDKPKD</sequence>
<dbReference type="Pfam" id="PF04754">
    <property type="entry name" value="Transposase_31"/>
    <property type="match status" value="1"/>
</dbReference>
<dbReference type="HOGENOM" id="CLU_059548_0_0_12"/>
<evidence type="ECO:0000313" key="3">
    <source>
        <dbReference type="Proteomes" id="UP000005737"/>
    </source>
</evidence>
<dbReference type="InterPro" id="IPR006842">
    <property type="entry name" value="Transposase_31"/>
</dbReference>
<protein>
    <submittedName>
        <fullName evidence="2">Transposase YhgA family protein</fullName>
    </submittedName>
</protein>
<dbReference type="PANTHER" id="PTHR34611">
    <property type="match status" value="1"/>
</dbReference>
<dbReference type="AlphaFoldDB" id="H2CKC3"/>
<proteinExistence type="predicted"/>
<dbReference type="EMBL" id="JH597773">
    <property type="protein sequence ID" value="EHQ08228.1"/>
    <property type="molecule type" value="Genomic_DNA"/>
</dbReference>
<dbReference type="PANTHER" id="PTHR34611:SF2">
    <property type="entry name" value="INACTIVE RECOMBINATION-PROMOTING NUCLEASE-LIKE PROTEIN RPNE-RELATED"/>
    <property type="match status" value="1"/>
</dbReference>
<reference evidence="2 3" key="1">
    <citation type="submission" date="2011-10" db="EMBL/GenBank/DDBJ databases">
        <title>The Improved High-Quality Draft genome of Leptonema illini DSM 21528.</title>
        <authorList>
            <consortium name="US DOE Joint Genome Institute (JGI-PGF)"/>
            <person name="Lucas S."/>
            <person name="Copeland A."/>
            <person name="Lapidus A."/>
            <person name="Glavina del Rio T."/>
            <person name="Dalin E."/>
            <person name="Tice H."/>
            <person name="Bruce D."/>
            <person name="Goodwin L."/>
            <person name="Pitluck S."/>
            <person name="Peters L."/>
            <person name="Mikhailova N."/>
            <person name="Held B."/>
            <person name="Kyrpides N."/>
            <person name="Mavromatis K."/>
            <person name="Ivanova N."/>
            <person name="Markowitz V."/>
            <person name="Cheng J.-F."/>
            <person name="Hugenholtz P."/>
            <person name="Woyke T."/>
            <person name="Wu D."/>
            <person name="Gronow S."/>
            <person name="Wellnitz S."/>
            <person name="Brambilla E.-M."/>
            <person name="Klenk H.-P."/>
            <person name="Eisen J.A."/>
        </authorList>
    </citation>
    <scope>NUCLEOTIDE SEQUENCE [LARGE SCALE GENOMIC DNA]</scope>
    <source>
        <strain evidence="2 3">DSM 21528</strain>
    </source>
</reference>
<gene>
    <name evidence="2" type="ORF">Lepil_3571</name>
</gene>
<keyword evidence="3" id="KW-1185">Reference proteome</keyword>
<dbReference type="GO" id="GO:1990238">
    <property type="term" value="F:double-stranded DNA endonuclease activity"/>
    <property type="evidence" value="ECO:0007669"/>
    <property type="project" value="TreeGrafter"/>
</dbReference>
<organism evidence="2 3">
    <name type="scientific">Leptonema illini DSM 21528</name>
    <dbReference type="NCBI Taxonomy" id="929563"/>
    <lineage>
        <taxon>Bacteria</taxon>
        <taxon>Pseudomonadati</taxon>
        <taxon>Spirochaetota</taxon>
        <taxon>Spirochaetia</taxon>
        <taxon>Leptospirales</taxon>
        <taxon>Leptospiraceae</taxon>
        <taxon>Leptonema</taxon>
    </lineage>
</organism>
<name>H2CKC3_9LEPT</name>
<accession>H2CKC3</accession>
<dbReference type="STRING" id="183.GCA_002009735_00770"/>
<dbReference type="Proteomes" id="UP000005737">
    <property type="component" value="Unassembled WGS sequence"/>
</dbReference>
<dbReference type="InterPro" id="IPR051699">
    <property type="entry name" value="Rpn/YhgA-like_nuclease"/>
</dbReference>
<evidence type="ECO:0000259" key="1">
    <source>
        <dbReference type="Pfam" id="PF04754"/>
    </source>
</evidence>
<feature type="domain" description="Transposase (putative) YhgA-like" evidence="1">
    <location>
        <begin position="12"/>
        <end position="223"/>
    </location>
</feature>
<evidence type="ECO:0000313" key="2">
    <source>
        <dbReference type="EMBL" id="EHQ08228.1"/>
    </source>
</evidence>